<gene>
    <name evidence="15" type="ORF">IAB08_00645</name>
</gene>
<evidence type="ECO:0000259" key="14">
    <source>
        <dbReference type="Pfam" id="PF07715"/>
    </source>
</evidence>
<dbReference type="AlphaFoldDB" id="A0A9D9DSR7"/>
<dbReference type="InterPro" id="IPR036942">
    <property type="entry name" value="Beta-barrel_TonB_sf"/>
</dbReference>
<comment type="similarity">
    <text evidence="10 11">Belongs to the TonB-dependent receptor family.</text>
</comment>
<evidence type="ECO:0000313" key="15">
    <source>
        <dbReference type="EMBL" id="MBO8431791.1"/>
    </source>
</evidence>
<evidence type="ECO:0000256" key="9">
    <source>
        <dbReference type="ARBA" id="ARBA00023237"/>
    </source>
</evidence>
<accession>A0A9D9DSR7</accession>
<reference evidence="15" key="1">
    <citation type="submission" date="2020-10" db="EMBL/GenBank/DDBJ databases">
        <authorList>
            <person name="Gilroy R."/>
        </authorList>
    </citation>
    <scope>NUCLEOTIDE SEQUENCE</scope>
    <source>
        <strain evidence="15">2889</strain>
    </source>
</reference>
<proteinExistence type="inferred from homology"/>
<dbReference type="PANTHER" id="PTHR30069">
    <property type="entry name" value="TONB-DEPENDENT OUTER MEMBRANE RECEPTOR"/>
    <property type="match status" value="1"/>
</dbReference>
<dbReference type="Pfam" id="PF00593">
    <property type="entry name" value="TonB_dep_Rec_b-barrel"/>
    <property type="match status" value="1"/>
</dbReference>
<keyword evidence="2 10" id="KW-0813">Transport</keyword>
<evidence type="ECO:0000256" key="12">
    <source>
        <dbReference type="SAM" id="SignalP"/>
    </source>
</evidence>
<dbReference type="InterPro" id="IPR012910">
    <property type="entry name" value="Plug_dom"/>
</dbReference>
<dbReference type="GO" id="GO:0044718">
    <property type="term" value="P:siderophore transmembrane transport"/>
    <property type="evidence" value="ECO:0007669"/>
    <property type="project" value="TreeGrafter"/>
</dbReference>
<dbReference type="InterPro" id="IPR039426">
    <property type="entry name" value="TonB-dep_rcpt-like"/>
</dbReference>
<comment type="subcellular location">
    <subcellularLocation>
        <location evidence="1 10">Cell outer membrane</location>
        <topology evidence="1 10">Multi-pass membrane protein</topology>
    </subcellularLocation>
</comment>
<name>A0A9D9DSR7_9BACT</name>
<evidence type="ECO:0000256" key="5">
    <source>
        <dbReference type="ARBA" id="ARBA00022729"/>
    </source>
</evidence>
<evidence type="ECO:0000256" key="6">
    <source>
        <dbReference type="ARBA" id="ARBA00023077"/>
    </source>
</evidence>
<evidence type="ECO:0000256" key="10">
    <source>
        <dbReference type="PROSITE-ProRule" id="PRU01360"/>
    </source>
</evidence>
<feature type="chain" id="PRO_5039468629" evidence="12">
    <location>
        <begin position="24"/>
        <end position="636"/>
    </location>
</feature>
<sequence>MHLRTIFSTTLFLATSLFLQASAGNPLPKAPDSSDIARSINLNEVVVTGTRNATDIQHLPMTVSVISHRQIEESHEVSLLPLLSQQVPGLFVTSRGVYGYGVSDGAAGGISLRGIGGGSASQMLVLIDGHPQYMGLFGHPIADAYQSMMAERVEVLRGPASVLYGSNAMGGVINIVTRQMQKDGVRTGVDAGIGTYGTMHAQASNRVRKGKFSSIVTASYDRTDGHRENMGFEQFGGYAKVGYDFDAHWKIWADANVTHFNASNPGTVDKPINDNDSRITRGMASLALENHYQKTSGALSFFYNWGRHRIKDGYENGEEPLDYRFNSRDQMMGVSVYQSASFYKGNRVTLGVDYQHFGGNSWNHYIETGEDEPSADHHLDEVGAYVDFRQDLWKWLSLDAGVRFDYHSRTGGEWIPQGGLSFHLPKNAEVKAMVSKGFRNPTIREMYMFPPQNPDLKPERLMSYELSFSQRLLHGALRYGVNLFYIHGDNIIYVDRSSGRPLNMNGGLIENWGAEADFGYRITKVWNVYANYSWLHMEHPVLGSPEHKLFAGLDFRLDRWSASTGIQYIHGLYTSVAADNIQQENFMLWNLQAGVRVGGIAEIYLKAENLLGQEYEINAGYPMPRFTFMGGIRLDF</sequence>
<dbReference type="Pfam" id="PF07715">
    <property type="entry name" value="Plug"/>
    <property type="match status" value="1"/>
</dbReference>
<keyword evidence="6 11" id="KW-0798">TonB box</keyword>
<feature type="domain" description="TonB-dependent receptor plug" evidence="14">
    <location>
        <begin position="56"/>
        <end position="172"/>
    </location>
</feature>
<keyword evidence="3 10" id="KW-1134">Transmembrane beta strand</keyword>
<evidence type="ECO:0000256" key="11">
    <source>
        <dbReference type="RuleBase" id="RU003357"/>
    </source>
</evidence>
<protein>
    <submittedName>
        <fullName evidence="15">TonB-dependent receptor</fullName>
    </submittedName>
</protein>
<dbReference type="GO" id="GO:0015344">
    <property type="term" value="F:siderophore uptake transmembrane transporter activity"/>
    <property type="evidence" value="ECO:0007669"/>
    <property type="project" value="TreeGrafter"/>
</dbReference>
<keyword evidence="7 10" id="KW-0472">Membrane</keyword>
<evidence type="ECO:0000256" key="7">
    <source>
        <dbReference type="ARBA" id="ARBA00023136"/>
    </source>
</evidence>
<evidence type="ECO:0000256" key="3">
    <source>
        <dbReference type="ARBA" id="ARBA00022452"/>
    </source>
</evidence>
<dbReference type="EMBL" id="JADIMZ010000010">
    <property type="protein sequence ID" value="MBO8431791.1"/>
    <property type="molecule type" value="Genomic_DNA"/>
</dbReference>
<evidence type="ECO:0000313" key="16">
    <source>
        <dbReference type="Proteomes" id="UP000823612"/>
    </source>
</evidence>
<feature type="domain" description="TonB-dependent receptor-like beta-barrel" evidence="13">
    <location>
        <begin position="227"/>
        <end position="610"/>
    </location>
</feature>
<evidence type="ECO:0000256" key="4">
    <source>
        <dbReference type="ARBA" id="ARBA00022692"/>
    </source>
</evidence>
<dbReference type="InterPro" id="IPR037066">
    <property type="entry name" value="Plug_dom_sf"/>
</dbReference>
<dbReference type="CDD" id="cd01347">
    <property type="entry name" value="ligand_gated_channel"/>
    <property type="match status" value="1"/>
</dbReference>
<dbReference type="SUPFAM" id="SSF56935">
    <property type="entry name" value="Porins"/>
    <property type="match status" value="1"/>
</dbReference>
<comment type="caution">
    <text evidence="15">The sequence shown here is derived from an EMBL/GenBank/DDBJ whole genome shotgun (WGS) entry which is preliminary data.</text>
</comment>
<keyword evidence="9 10" id="KW-0998">Cell outer membrane</keyword>
<dbReference type="PANTHER" id="PTHR30069:SF29">
    <property type="entry name" value="HEMOGLOBIN AND HEMOGLOBIN-HAPTOGLOBIN-BINDING PROTEIN 1-RELATED"/>
    <property type="match status" value="1"/>
</dbReference>
<evidence type="ECO:0000256" key="2">
    <source>
        <dbReference type="ARBA" id="ARBA00022448"/>
    </source>
</evidence>
<dbReference type="Gene3D" id="2.40.170.20">
    <property type="entry name" value="TonB-dependent receptor, beta-barrel domain"/>
    <property type="match status" value="1"/>
</dbReference>
<dbReference type="Gene3D" id="2.170.130.10">
    <property type="entry name" value="TonB-dependent receptor, plug domain"/>
    <property type="match status" value="1"/>
</dbReference>
<dbReference type="PROSITE" id="PS52016">
    <property type="entry name" value="TONB_DEPENDENT_REC_3"/>
    <property type="match status" value="1"/>
</dbReference>
<evidence type="ECO:0000259" key="13">
    <source>
        <dbReference type="Pfam" id="PF00593"/>
    </source>
</evidence>
<dbReference type="InterPro" id="IPR000531">
    <property type="entry name" value="Beta-barrel_TonB"/>
</dbReference>
<evidence type="ECO:0000256" key="1">
    <source>
        <dbReference type="ARBA" id="ARBA00004571"/>
    </source>
</evidence>
<dbReference type="GO" id="GO:0009279">
    <property type="term" value="C:cell outer membrane"/>
    <property type="evidence" value="ECO:0007669"/>
    <property type="project" value="UniProtKB-SubCell"/>
</dbReference>
<organism evidence="15 16">
    <name type="scientific">Candidatus Pullibacteroides excrementavium</name>
    <dbReference type="NCBI Taxonomy" id="2840905"/>
    <lineage>
        <taxon>Bacteria</taxon>
        <taxon>Pseudomonadati</taxon>
        <taxon>Bacteroidota</taxon>
        <taxon>Bacteroidia</taxon>
        <taxon>Bacteroidales</taxon>
        <taxon>Candidatus Pullibacteroides</taxon>
    </lineage>
</organism>
<feature type="signal peptide" evidence="12">
    <location>
        <begin position="1"/>
        <end position="23"/>
    </location>
</feature>
<keyword evidence="4 10" id="KW-0812">Transmembrane</keyword>
<reference evidence="15" key="2">
    <citation type="journal article" date="2021" name="PeerJ">
        <title>Extensive microbial diversity within the chicken gut microbiome revealed by metagenomics and culture.</title>
        <authorList>
            <person name="Gilroy R."/>
            <person name="Ravi A."/>
            <person name="Getino M."/>
            <person name="Pursley I."/>
            <person name="Horton D.L."/>
            <person name="Alikhan N.F."/>
            <person name="Baker D."/>
            <person name="Gharbi K."/>
            <person name="Hall N."/>
            <person name="Watson M."/>
            <person name="Adriaenssens E.M."/>
            <person name="Foster-Nyarko E."/>
            <person name="Jarju S."/>
            <person name="Secka A."/>
            <person name="Antonio M."/>
            <person name="Oren A."/>
            <person name="Chaudhuri R.R."/>
            <person name="La Ragione R."/>
            <person name="Hildebrand F."/>
            <person name="Pallen M.J."/>
        </authorList>
    </citation>
    <scope>NUCLEOTIDE SEQUENCE</scope>
    <source>
        <strain evidence="15">2889</strain>
    </source>
</reference>
<keyword evidence="5 12" id="KW-0732">Signal</keyword>
<dbReference type="Proteomes" id="UP000823612">
    <property type="component" value="Unassembled WGS sequence"/>
</dbReference>
<keyword evidence="8 15" id="KW-0675">Receptor</keyword>
<evidence type="ECO:0000256" key="8">
    <source>
        <dbReference type="ARBA" id="ARBA00023170"/>
    </source>
</evidence>